<evidence type="ECO:0000256" key="2">
    <source>
        <dbReference type="SAM" id="SignalP"/>
    </source>
</evidence>
<protein>
    <recommendedName>
        <fullName evidence="3">DUF306 domain-containing protein</fullName>
    </recommendedName>
</protein>
<dbReference type="Gene3D" id="2.40.128.270">
    <property type="match status" value="1"/>
</dbReference>
<dbReference type="PROSITE" id="PS51257">
    <property type="entry name" value="PROKAR_LIPOPROTEIN"/>
    <property type="match status" value="1"/>
</dbReference>
<evidence type="ECO:0000313" key="4">
    <source>
        <dbReference type="EMBL" id="GHB64926.1"/>
    </source>
</evidence>
<evidence type="ECO:0000259" key="3">
    <source>
        <dbReference type="Pfam" id="PF03724"/>
    </source>
</evidence>
<dbReference type="Proteomes" id="UP000642673">
    <property type="component" value="Unassembled WGS sequence"/>
</dbReference>
<feature type="signal peptide" evidence="2">
    <location>
        <begin position="1"/>
        <end position="24"/>
    </location>
</feature>
<reference evidence="5" key="1">
    <citation type="journal article" date="2019" name="Int. J. Syst. Evol. Microbiol.">
        <title>The Global Catalogue of Microorganisms (GCM) 10K type strain sequencing project: providing services to taxonomists for standard genome sequencing and annotation.</title>
        <authorList>
            <consortium name="The Broad Institute Genomics Platform"/>
            <consortium name="The Broad Institute Genome Sequencing Center for Infectious Disease"/>
            <person name="Wu L."/>
            <person name="Ma J."/>
        </authorList>
    </citation>
    <scope>NUCLEOTIDE SEQUENCE [LARGE SCALE GENOMIC DNA]</scope>
    <source>
        <strain evidence="5">JCM 4738</strain>
    </source>
</reference>
<dbReference type="PANTHER" id="PTHR35535:SF2">
    <property type="entry name" value="DUF306 DOMAIN-CONTAINING PROTEIN"/>
    <property type="match status" value="1"/>
</dbReference>
<dbReference type="InterPro" id="IPR053147">
    <property type="entry name" value="Hsp_HslJ-like"/>
</dbReference>
<feature type="domain" description="DUF306" evidence="3">
    <location>
        <begin position="56"/>
        <end position="163"/>
    </location>
</feature>
<accession>A0ABQ3EX37</accession>
<comment type="caution">
    <text evidence="4">The sequence shown here is derived from an EMBL/GenBank/DDBJ whole genome shotgun (WGS) entry which is preliminary data.</text>
</comment>
<organism evidence="4 5">
    <name type="scientific">Streptomyces cirratus</name>
    <dbReference type="NCBI Taxonomy" id="68187"/>
    <lineage>
        <taxon>Bacteria</taxon>
        <taxon>Bacillati</taxon>
        <taxon>Actinomycetota</taxon>
        <taxon>Actinomycetes</taxon>
        <taxon>Kitasatosporales</taxon>
        <taxon>Streptomycetaceae</taxon>
        <taxon>Streptomyces</taxon>
    </lineage>
</organism>
<keyword evidence="2" id="KW-0732">Signal</keyword>
<dbReference type="InterPro" id="IPR038670">
    <property type="entry name" value="HslJ-like_sf"/>
</dbReference>
<proteinExistence type="predicted"/>
<dbReference type="InterPro" id="IPR005184">
    <property type="entry name" value="DUF306_Meta_HslJ"/>
</dbReference>
<evidence type="ECO:0000256" key="1">
    <source>
        <dbReference type="SAM" id="MobiDB-lite"/>
    </source>
</evidence>
<feature type="region of interest" description="Disordered" evidence="1">
    <location>
        <begin position="31"/>
        <end position="58"/>
    </location>
</feature>
<dbReference type="PANTHER" id="PTHR35535">
    <property type="entry name" value="HEAT SHOCK PROTEIN HSLJ"/>
    <property type="match status" value="1"/>
</dbReference>
<keyword evidence="5" id="KW-1185">Reference proteome</keyword>
<dbReference type="Pfam" id="PF03724">
    <property type="entry name" value="META"/>
    <property type="match status" value="1"/>
</dbReference>
<dbReference type="RefSeq" id="WP_190185455.1">
    <property type="nucleotide sequence ID" value="NZ_BMVP01000007.1"/>
</dbReference>
<sequence>MRTQRPALPAAVPAAVLAALLALAGTTACGAQDGAPRPVHSGTVDGKPSPEPPADAPLTDTEWTVTALAQGGTASAVPADATGKARFTITHDGSVSGGLGCNRFTARATVVGASLGFGPLATTRMACTGPAGEVERALTTLFARGPLGWKVEGRTLTLTGGADGADAGAAGAAGLTAEAASAAE</sequence>
<dbReference type="EMBL" id="BMVP01000007">
    <property type="protein sequence ID" value="GHB64926.1"/>
    <property type="molecule type" value="Genomic_DNA"/>
</dbReference>
<feature type="chain" id="PRO_5045595704" description="DUF306 domain-containing protein" evidence="2">
    <location>
        <begin position="25"/>
        <end position="184"/>
    </location>
</feature>
<evidence type="ECO:0000313" key="5">
    <source>
        <dbReference type="Proteomes" id="UP000642673"/>
    </source>
</evidence>
<gene>
    <name evidence="4" type="ORF">GCM10010347_38570</name>
</gene>
<name>A0ABQ3EX37_9ACTN</name>